<accession>W7XFN2</accession>
<reference evidence="2" key="1">
    <citation type="journal article" date="2006" name="PLoS Biol.">
        <title>Macronuclear genome sequence of the ciliate Tetrahymena thermophila, a model eukaryote.</title>
        <authorList>
            <person name="Eisen J.A."/>
            <person name="Coyne R.S."/>
            <person name="Wu M."/>
            <person name="Wu D."/>
            <person name="Thiagarajan M."/>
            <person name="Wortman J.R."/>
            <person name="Badger J.H."/>
            <person name="Ren Q."/>
            <person name="Amedeo P."/>
            <person name="Jones K.M."/>
            <person name="Tallon L.J."/>
            <person name="Delcher A.L."/>
            <person name="Salzberg S.L."/>
            <person name="Silva J.C."/>
            <person name="Haas B.J."/>
            <person name="Majoros W.H."/>
            <person name="Farzad M."/>
            <person name="Carlton J.M."/>
            <person name="Smith R.K. Jr."/>
            <person name="Garg J."/>
            <person name="Pearlman R.E."/>
            <person name="Karrer K.M."/>
            <person name="Sun L."/>
            <person name="Manning G."/>
            <person name="Elde N.C."/>
            <person name="Turkewitz A.P."/>
            <person name="Asai D.J."/>
            <person name="Wilkes D.E."/>
            <person name="Wang Y."/>
            <person name="Cai H."/>
            <person name="Collins K."/>
            <person name="Stewart B.A."/>
            <person name="Lee S.R."/>
            <person name="Wilamowska K."/>
            <person name="Weinberg Z."/>
            <person name="Ruzzo W.L."/>
            <person name="Wloga D."/>
            <person name="Gaertig J."/>
            <person name="Frankel J."/>
            <person name="Tsao C.-C."/>
            <person name="Gorovsky M.A."/>
            <person name="Keeling P.J."/>
            <person name="Waller R.F."/>
            <person name="Patron N.J."/>
            <person name="Cherry J.M."/>
            <person name="Stover N.A."/>
            <person name="Krieger C.J."/>
            <person name="del Toro C."/>
            <person name="Ryder H.F."/>
            <person name="Williamson S.C."/>
            <person name="Barbeau R.A."/>
            <person name="Hamilton E.P."/>
            <person name="Orias E."/>
        </authorList>
    </citation>
    <scope>NUCLEOTIDE SEQUENCE [LARGE SCALE GENOMIC DNA]</scope>
    <source>
        <strain evidence="2">SB210</strain>
    </source>
</reference>
<dbReference type="KEGG" id="tet:TTHERM_000564439"/>
<protein>
    <submittedName>
        <fullName evidence="1">Uncharacterized protein</fullName>
    </submittedName>
</protein>
<dbReference type="Proteomes" id="UP000009168">
    <property type="component" value="Unassembled WGS sequence"/>
</dbReference>
<dbReference type="RefSeq" id="XP_012654642.1">
    <property type="nucleotide sequence ID" value="XM_012799188.1"/>
</dbReference>
<sequence>MYPFEKLFIKLKQSKLLFPRSQFNSLQKLLNQIDLKKKDFLVQSKAKVYFRLEVFVQSNPIYLFGRDFLFIQKIILYLSTPLNSFTYSLAPPEKIHYSTTSKLQNFIQYKYSYFSSSNCQYLPFNCMLLTFFKGGQFGEKQFIFKFTQLFTGSLIPTQPQTFNLSPLSNRLLTPRIPLNPNFFFYFLDKKPKSLKNISFPLLKQLSSNFIYTELTNCYKGFVYIYLSCSYLYFYIEVFKSSKLPQNKLISNFLSKYSLHKLYFQRFYDIPNLFNKFFLSYM</sequence>
<name>W7XFN2_TETTS</name>
<dbReference type="GeneID" id="24439597"/>
<dbReference type="InParanoid" id="W7XFN2"/>
<evidence type="ECO:0000313" key="2">
    <source>
        <dbReference type="Proteomes" id="UP000009168"/>
    </source>
</evidence>
<dbReference type="EMBL" id="GG662556">
    <property type="protein sequence ID" value="EWS72816.1"/>
    <property type="molecule type" value="Genomic_DNA"/>
</dbReference>
<organism evidence="1 2">
    <name type="scientific">Tetrahymena thermophila (strain SB210)</name>
    <dbReference type="NCBI Taxonomy" id="312017"/>
    <lineage>
        <taxon>Eukaryota</taxon>
        <taxon>Sar</taxon>
        <taxon>Alveolata</taxon>
        <taxon>Ciliophora</taxon>
        <taxon>Intramacronucleata</taxon>
        <taxon>Oligohymenophorea</taxon>
        <taxon>Hymenostomatida</taxon>
        <taxon>Tetrahymenina</taxon>
        <taxon>Tetrahymenidae</taxon>
        <taxon>Tetrahymena</taxon>
    </lineage>
</organism>
<evidence type="ECO:0000313" key="1">
    <source>
        <dbReference type="EMBL" id="EWS72816.1"/>
    </source>
</evidence>
<keyword evidence="2" id="KW-1185">Reference proteome</keyword>
<dbReference type="AlphaFoldDB" id="W7XFN2"/>
<gene>
    <name evidence="1" type="ORF">TTHERM_000564439</name>
</gene>
<proteinExistence type="predicted"/>